<evidence type="ECO:0000256" key="1">
    <source>
        <dbReference type="SAM" id="Phobius"/>
    </source>
</evidence>
<dbReference type="Proteomes" id="UP000176952">
    <property type="component" value="Unassembled WGS sequence"/>
</dbReference>
<dbReference type="EMBL" id="MHKD01000027">
    <property type="protein sequence ID" value="OGY82641.1"/>
    <property type="molecule type" value="Genomic_DNA"/>
</dbReference>
<keyword evidence="1" id="KW-0472">Membrane</keyword>
<dbReference type="PANTHER" id="PTHR38454:SF1">
    <property type="entry name" value="INTEGRAL MEMBRANE PROTEIN"/>
    <property type="match status" value="1"/>
</dbReference>
<dbReference type="STRING" id="1798542.A3F54_00210"/>
<name>A0A1G2B0B8_9BACT</name>
<feature type="transmembrane region" description="Helical" evidence="1">
    <location>
        <begin position="458"/>
        <end position="480"/>
    </location>
</feature>
<reference evidence="2 3" key="1">
    <citation type="journal article" date="2016" name="Nat. Commun.">
        <title>Thousands of microbial genomes shed light on interconnected biogeochemical processes in an aquifer system.</title>
        <authorList>
            <person name="Anantharaman K."/>
            <person name="Brown C.T."/>
            <person name="Hug L.A."/>
            <person name="Sharon I."/>
            <person name="Castelle C.J."/>
            <person name="Probst A.J."/>
            <person name="Thomas B.C."/>
            <person name="Singh A."/>
            <person name="Wilkins M.J."/>
            <person name="Karaoz U."/>
            <person name="Brodie E.L."/>
            <person name="Williams K.H."/>
            <person name="Hubbard S.S."/>
            <person name="Banfield J.F."/>
        </authorList>
    </citation>
    <scope>NUCLEOTIDE SEQUENCE [LARGE SCALE GENOMIC DNA]</scope>
</reference>
<feature type="transmembrane region" description="Helical" evidence="1">
    <location>
        <begin position="152"/>
        <end position="169"/>
    </location>
</feature>
<dbReference type="AlphaFoldDB" id="A0A1G2B0B8"/>
<accession>A0A1G2B0B8</accession>
<feature type="transmembrane region" description="Helical" evidence="1">
    <location>
        <begin position="427"/>
        <end position="446"/>
    </location>
</feature>
<comment type="caution">
    <text evidence="2">The sequence shown here is derived from an EMBL/GenBank/DDBJ whole genome shotgun (WGS) entry which is preliminary data.</text>
</comment>
<feature type="transmembrane region" description="Helical" evidence="1">
    <location>
        <begin position="181"/>
        <end position="209"/>
    </location>
</feature>
<evidence type="ECO:0000313" key="3">
    <source>
        <dbReference type="Proteomes" id="UP000176952"/>
    </source>
</evidence>
<feature type="transmembrane region" description="Helical" evidence="1">
    <location>
        <begin position="387"/>
        <end position="406"/>
    </location>
</feature>
<dbReference type="PANTHER" id="PTHR38454">
    <property type="entry name" value="INTEGRAL MEMBRANE PROTEIN-RELATED"/>
    <property type="match status" value="1"/>
</dbReference>
<sequence>MKPLTHRLAPLLLILIITLGFWRLLSPDFSVRWDIVTVHYNHLNFAAQTYAETHQLPLWNPYQYGGYPFIADPQPAIFYPPNLLLIITNHVTLANVKALLLAHLLLAGLSMYALLRRRHRQHHHSAQIALFGAVIFTFSGFFVGHASHLGMIIAYSWLPIMIALIDMGFTRRQLRFSLATAGVAALIILSGHMQSVLAIMSFISIYIIYRSVSPLPEKPPSETTPPTATTKPRHRFWFTAAFFLITFAFATSLTAIQLLPTADFSQQTLRSNITLDHAQTEALQPESFLTMIIPNLFNTVMNPIYWGPWSAAQNYLYFGIIPLIIVGCCWAVMKKTAPNPGTQREMIFLLLAAIITVLFMLGPFSFVQPTAYFFLPFFDKFRAPANVSGLLFFVLSLIAAQTVAHLPAMPIPDRHALAQKLAKTARILLPLLGVFLFQALLFRAWFFFTNRTSLPLNFFINLSAGLIITATFTAIGFFILRQYLNERWSYEKFTTILLIITTLDLVGLTISHQLVAVSRPASEAEKFSATQQFFVDEKNAYPLHPFRVWSDTNEQYFLRGKTQLVKGYNPLVFSDFAQFIEPAKADETYWNHITQALNVRYNETATPVATPTPTAVAKEWQPTSRPEITRNPQTLRWAWFVPQVKNFAGTTTEEYIDEFIRSKPHKIAFLEKNGESAAAAEKMAKKYKIKKSATAEVTSYQPNKITFTTHNEDDGFLVISEIFMPGWSATIDGQAAPLYRTDVVLRGLQLTAGDHEVSLNYRSSAFDRGRAISLTTLKIYGVGIFIVIVQKTLKRQKTKIA</sequence>
<feature type="transmembrane region" description="Helical" evidence="1">
    <location>
        <begin position="492"/>
        <end position="510"/>
    </location>
</feature>
<evidence type="ECO:0008006" key="4">
    <source>
        <dbReference type="Google" id="ProtNLM"/>
    </source>
</evidence>
<evidence type="ECO:0000313" key="2">
    <source>
        <dbReference type="EMBL" id="OGY82641.1"/>
    </source>
</evidence>
<keyword evidence="1" id="KW-1133">Transmembrane helix</keyword>
<feature type="transmembrane region" description="Helical" evidence="1">
    <location>
        <begin position="345"/>
        <end position="367"/>
    </location>
</feature>
<feature type="transmembrane region" description="Helical" evidence="1">
    <location>
        <begin position="236"/>
        <end position="259"/>
    </location>
</feature>
<proteinExistence type="predicted"/>
<feature type="transmembrane region" description="Helical" evidence="1">
    <location>
        <begin position="771"/>
        <end position="789"/>
    </location>
</feature>
<keyword evidence="1" id="KW-0812">Transmembrane</keyword>
<organism evidence="2 3">
    <name type="scientific">Candidatus Kerfeldbacteria bacterium RIFCSPHIGHO2_12_FULL_48_17</name>
    <dbReference type="NCBI Taxonomy" id="1798542"/>
    <lineage>
        <taxon>Bacteria</taxon>
        <taxon>Candidatus Kerfeldiibacteriota</taxon>
    </lineage>
</organism>
<feature type="transmembrane region" description="Helical" evidence="1">
    <location>
        <begin position="98"/>
        <end position="115"/>
    </location>
</feature>
<dbReference type="InterPro" id="IPR018580">
    <property type="entry name" value="Uncharacterised_YfhO"/>
</dbReference>
<feature type="transmembrane region" description="Helical" evidence="1">
    <location>
        <begin position="7"/>
        <end position="25"/>
    </location>
</feature>
<feature type="transmembrane region" description="Helical" evidence="1">
    <location>
        <begin position="315"/>
        <end position="333"/>
    </location>
</feature>
<protein>
    <recommendedName>
        <fullName evidence="4">Membrane protein 6-pyruvoyl-tetrahydropterin synthase-related domain-containing protein</fullName>
    </recommendedName>
</protein>
<gene>
    <name evidence="2" type="ORF">A3F54_00210</name>
</gene>
<dbReference type="Pfam" id="PF09586">
    <property type="entry name" value="YfhO"/>
    <property type="match status" value="1"/>
</dbReference>
<feature type="transmembrane region" description="Helical" evidence="1">
    <location>
        <begin position="127"/>
        <end position="146"/>
    </location>
</feature>